<dbReference type="KEGG" id="aba:Acid345_1527"/>
<organism evidence="5 6">
    <name type="scientific">Koribacter versatilis (strain Ellin345)</name>
    <dbReference type="NCBI Taxonomy" id="204669"/>
    <lineage>
        <taxon>Bacteria</taxon>
        <taxon>Pseudomonadati</taxon>
        <taxon>Acidobacteriota</taxon>
        <taxon>Terriglobia</taxon>
        <taxon>Terriglobales</taxon>
        <taxon>Candidatus Korobacteraceae</taxon>
        <taxon>Candidatus Korobacter</taxon>
    </lineage>
</organism>
<dbReference type="STRING" id="204669.Acid345_1527"/>
<dbReference type="SUPFAM" id="SSF52172">
    <property type="entry name" value="CheY-like"/>
    <property type="match status" value="1"/>
</dbReference>
<dbReference type="InterPro" id="IPR001789">
    <property type="entry name" value="Sig_transdc_resp-reg_receiver"/>
</dbReference>
<evidence type="ECO:0000256" key="3">
    <source>
        <dbReference type="PROSITE-ProRule" id="PRU00169"/>
    </source>
</evidence>
<proteinExistence type="predicted"/>
<feature type="modified residue" description="4-aspartylphosphate" evidence="3">
    <location>
        <position position="51"/>
    </location>
</feature>
<dbReference type="GO" id="GO:0000160">
    <property type="term" value="P:phosphorelay signal transduction system"/>
    <property type="evidence" value="ECO:0007669"/>
    <property type="project" value="UniProtKB-KW"/>
</dbReference>
<dbReference type="HOGENOM" id="CLU_000445_69_12_0"/>
<feature type="domain" description="Response regulatory" evidence="4">
    <location>
        <begin position="2"/>
        <end position="118"/>
    </location>
</feature>
<dbReference type="Gene3D" id="3.40.50.2300">
    <property type="match status" value="1"/>
</dbReference>
<name>Q1IRH1_KORVE</name>
<dbReference type="PROSITE" id="PS50110">
    <property type="entry name" value="RESPONSE_REGULATORY"/>
    <property type="match status" value="1"/>
</dbReference>
<evidence type="ECO:0000313" key="5">
    <source>
        <dbReference type="EMBL" id="ABF40529.1"/>
    </source>
</evidence>
<evidence type="ECO:0000313" key="6">
    <source>
        <dbReference type="Proteomes" id="UP000002432"/>
    </source>
</evidence>
<dbReference type="Pfam" id="PF00072">
    <property type="entry name" value="Response_reg"/>
    <property type="match status" value="1"/>
</dbReference>
<dbReference type="EMBL" id="CP000360">
    <property type="protein sequence ID" value="ABF40529.1"/>
    <property type="molecule type" value="Genomic_DNA"/>
</dbReference>
<dbReference type="PANTHER" id="PTHR44591">
    <property type="entry name" value="STRESS RESPONSE REGULATOR PROTEIN 1"/>
    <property type="match status" value="1"/>
</dbReference>
<dbReference type="EnsemblBacteria" id="ABF40529">
    <property type="protein sequence ID" value="ABF40529"/>
    <property type="gene ID" value="Acid345_1527"/>
</dbReference>
<gene>
    <name evidence="5" type="ordered locus">Acid345_1527</name>
</gene>
<accession>Q1IRH1</accession>
<keyword evidence="6" id="KW-1185">Reference proteome</keyword>
<reference evidence="5 6" key="1">
    <citation type="journal article" date="2009" name="Appl. Environ. Microbiol.">
        <title>Three genomes from the phylum Acidobacteria provide insight into the lifestyles of these microorganisms in soils.</title>
        <authorList>
            <person name="Ward N.L."/>
            <person name="Challacombe J.F."/>
            <person name="Janssen P.H."/>
            <person name="Henrissat B."/>
            <person name="Coutinho P.M."/>
            <person name="Wu M."/>
            <person name="Xie G."/>
            <person name="Haft D.H."/>
            <person name="Sait M."/>
            <person name="Badger J."/>
            <person name="Barabote R.D."/>
            <person name="Bradley B."/>
            <person name="Brettin T.S."/>
            <person name="Brinkac L.M."/>
            <person name="Bruce D."/>
            <person name="Creasy T."/>
            <person name="Daugherty S.C."/>
            <person name="Davidsen T.M."/>
            <person name="DeBoy R.T."/>
            <person name="Detter J.C."/>
            <person name="Dodson R.J."/>
            <person name="Durkin A.S."/>
            <person name="Ganapathy A."/>
            <person name="Gwinn-Giglio M."/>
            <person name="Han C.S."/>
            <person name="Khouri H."/>
            <person name="Kiss H."/>
            <person name="Kothari S.P."/>
            <person name="Madupu R."/>
            <person name="Nelson K.E."/>
            <person name="Nelson W.C."/>
            <person name="Paulsen I."/>
            <person name="Penn K."/>
            <person name="Ren Q."/>
            <person name="Rosovitz M.J."/>
            <person name="Selengut J.D."/>
            <person name="Shrivastava S."/>
            <person name="Sullivan S.A."/>
            <person name="Tapia R."/>
            <person name="Thompson L.S."/>
            <person name="Watkins K.L."/>
            <person name="Yang Q."/>
            <person name="Yu C."/>
            <person name="Zafar N."/>
            <person name="Zhou L."/>
            <person name="Kuske C.R."/>
        </authorList>
    </citation>
    <scope>NUCLEOTIDE SEQUENCE [LARGE SCALE GENOMIC DNA]</scope>
    <source>
        <strain evidence="5 6">Ellin345</strain>
    </source>
</reference>
<sequence>MHALIVDDSSAMRAFLRLALKGAGFSTAEARNGREGLQSLERSNPDIVLLDWNMPEMDGFSMLRAMRADARWKDVKVMMVTTETEMAEMARALGAGADEYVMKPFTREVILEKLEILGMMPQAL</sequence>
<dbReference type="PANTHER" id="PTHR44591:SF14">
    <property type="entry name" value="PROTEIN PILG"/>
    <property type="match status" value="1"/>
</dbReference>
<protein>
    <submittedName>
        <fullName evidence="5">Response regulator receiver protein, CheY</fullName>
    </submittedName>
</protein>
<dbReference type="eggNOG" id="COG0745">
    <property type="taxonomic scope" value="Bacteria"/>
</dbReference>
<dbReference type="RefSeq" id="WP_011522331.1">
    <property type="nucleotide sequence ID" value="NC_008009.1"/>
</dbReference>
<dbReference type="InterPro" id="IPR050595">
    <property type="entry name" value="Bact_response_regulator"/>
</dbReference>
<dbReference type="SMART" id="SM00448">
    <property type="entry name" value="REC"/>
    <property type="match status" value="1"/>
</dbReference>
<dbReference type="AlphaFoldDB" id="Q1IRH1"/>
<evidence type="ECO:0000256" key="1">
    <source>
        <dbReference type="ARBA" id="ARBA00022553"/>
    </source>
</evidence>
<keyword evidence="1 3" id="KW-0597">Phosphoprotein</keyword>
<dbReference type="OrthoDB" id="9800897at2"/>
<evidence type="ECO:0000259" key="4">
    <source>
        <dbReference type="PROSITE" id="PS50110"/>
    </source>
</evidence>
<dbReference type="Proteomes" id="UP000002432">
    <property type="component" value="Chromosome"/>
</dbReference>
<evidence type="ECO:0000256" key="2">
    <source>
        <dbReference type="ARBA" id="ARBA00023012"/>
    </source>
</evidence>
<keyword evidence="2" id="KW-0902">Two-component regulatory system</keyword>
<dbReference type="InterPro" id="IPR011006">
    <property type="entry name" value="CheY-like_superfamily"/>
</dbReference>